<dbReference type="SUPFAM" id="SSF51905">
    <property type="entry name" value="FAD/NAD(P)-binding domain"/>
    <property type="match status" value="1"/>
</dbReference>
<dbReference type="InterPro" id="IPR004099">
    <property type="entry name" value="Pyr_nucl-diS_OxRdtase_dimer"/>
</dbReference>
<dbReference type="PIRSF" id="PIRSF000350">
    <property type="entry name" value="Mercury_reductase_MerA"/>
    <property type="match status" value="1"/>
</dbReference>
<dbReference type="EMBL" id="JADIKK010000008">
    <property type="protein sequence ID" value="MFK2876081.1"/>
    <property type="molecule type" value="Genomic_DNA"/>
</dbReference>
<evidence type="ECO:0000259" key="6">
    <source>
        <dbReference type="Pfam" id="PF07992"/>
    </source>
</evidence>
<evidence type="ECO:0000313" key="8">
    <source>
        <dbReference type="EMBL" id="MFK2876081.1"/>
    </source>
</evidence>
<sequence length="506" mass="55139">MTTAAPSLPQDEVELRRTGHLHPTQWRNPEPASRYHLVVIGAGPAGVAAARAAAAAGARVALLERAQIGGTSLNTGCVPSKALIRTARLCADLRDAARYGARVSDETAPPDFGRAMERMQRIRARLADDDSARRLVASGIDFFFGEARFAGTDCLRVDGTMLHFAKALIATGARPNIPAIPGLVETGYLTHENIFDLTTLPPRMLVIGGGPLGCEMAQAFCRLGAKVTLVQDRPLFLPREERDAAQLLSDALARDGIAIRLNNRITAVRGQGETRFVEMVSDNYHSTVEVDAILTGIGHVANVDGLDLERAEVECNRASGVRVDDFLRTSNPRIYAAGDVCMEHKYAHAAAAAARLAVSNALFRGSERLSRLVIPWCTFTDPEIAHVGLYVREANRRGIPVKTYTVPMHEIDRAVIDSEREGFAKIHVQDHTDRILGATVVARNAGDMINGLTLAMEAGLGLRRLERVIHAYPTQAEVIRAATDAYRASRLTERVRARLTRWLDKT</sequence>
<dbReference type="PANTHER" id="PTHR43014">
    <property type="entry name" value="MERCURIC REDUCTASE"/>
    <property type="match status" value="1"/>
</dbReference>
<accession>A0ABW8J1D0</accession>
<dbReference type="InterPro" id="IPR023753">
    <property type="entry name" value="FAD/NAD-binding_dom"/>
</dbReference>
<dbReference type="RefSeq" id="WP_404611624.1">
    <property type="nucleotide sequence ID" value="NZ_JADIKK010000007.1"/>
</dbReference>
<dbReference type="PRINTS" id="PR00411">
    <property type="entry name" value="PNDRDTASEI"/>
</dbReference>
<organism evidence="8 10">
    <name type="scientific">Rhodanobacter hydrolyticus</name>
    <dbReference type="NCBI Taxonomy" id="2250595"/>
    <lineage>
        <taxon>Bacteria</taxon>
        <taxon>Pseudomonadati</taxon>
        <taxon>Pseudomonadota</taxon>
        <taxon>Gammaproteobacteria</taxon>
        <taxon>Lysobacterales</taxon>
        <taxon>Rhodanobacteraceae</taxon>
        <taxon>Rhodanobacter</taxon>
    </lineage>
</organism>
<dbReference type="SUPFAM" id="SSF55424">
    <property type="entry name" value="FAD/NAD-linked reductases, dimerisation (C-terminal) domain"/>
    <property type="match status" value="1"/>
</dbReference>
<dbReference type="InterPro" id="IPR001100">
    <property type="entry name" value="Pyr_nuc-diS_OxRdtase"/>
</dbReference>
<evidence type="ECO:0000313" key="10">
    <source>
        <dbReference type="Proteomes" id="UP001620339"/>
    </source>
</evidence>
<reference evidence="8 10" key="1">
    <citation type="submission" date="2020-10" db="EMBL/GenBank/DDBJ databases">
        <title>Phylogeny of dyella-like bacteria.</title>
        <authorList>
            <person name="Fu J."/>
        </authorList>
    </citation>
    <scope>NUCLEOTIDE SEQUENCE [LARGE SCALE GENOMIC DNA]</scope>
    <source>
        <strain evidence="8 10">KACC 19113</strain>
    </source>
</reference>
<dbReference type="InterPro" id="IPR036188">
    <property type="entry name" value="FAD/NAD-bd_sf"/>
</dbReference>
<dbReference type="PANTHER" id="PTHR43014:SF2">
    <property type="entry name" value="MERCURIC REDUCTASE"/>
    <property type="match status" value="1"/>
</dbReference>
<dbReference type="Gene3D" id="3.50.50.60">
    <property type="entry name" value="FAD/NAD(P)-binding domain"/>
    <property type="match status" value="2"/>
</dbReference>
<evidence type="ECO:0000313" key="7">
    <source>
        <dbReference type="EMBL" id="MFK2875628.1"/>
    </source>
</evidence>
<protein>
    <submittedName>
        <fullName evidence="8">Mercuric reductase</fullName>
    </submittedName>
</protein>
<feature type="domain" description="Pyridine nucleotide-disulphide oxidoreductase dimerisation" evidence="5">
    <location>
        <begin position="374"/>
        <end position="482"/>
    </location>
</feature>
<evidence type="ECO:0000256" key="2">
    <source>
        <dbReference type="ARBA" id="ARBA00007532"/>
    </source>
</evidence>
<evidence type="ECO:0000259" key="5">
    <source>
        <dbReference type="Pfam" id="PF02852"/>
    </source>
</evidence>
<evidence type="ECO:0000313" key="9">
    <source>
        <dbReference type="EMBL" id="MFK2879647.1"/>
    </source>
</evidence>
<dbReference type="Proteomes" id="UP001620339">
    <property type="component" value="Unassembled WGS sequence"/>
</dbReference>
<keyword evidence="3" id="KW-0285">Flavoprotein</keyword>
<gene>
    <name evidence="7" type="ORF">ISP25_00870</name>
    <name evidence="8" type="ORF">ISP25_03230</name>
    <name evidence="9" type="ORF">ISP25_21490</name>
</gene>
<name>A0ABW8J1D0_9GAMM</name>
<dbReference type="Pfam" id="PF02852">
    <property type="entry name" value="Pyr_redox_dim"/>
    <property type="match status" value="1"/>
</dbReference>
<dbReference type="Gene3D" id="3.30.390.30">
    <property type="match status" value="1"/>
</dbReference>
<evidence type="ECO:0000256" key="1">
    <source>
        <dbReference type="ARBA" id="ARBA00001974"/>
    </source>
</evidence>
<feature type="domain" description="FAD/NAD(P)-binding" evidence="6">
    <location>
        <begin position="35"/>
        <end position="352"/>
    </location>
</feature>
<keyword evidence="10" id="KW-1185">Reference proteome</keyword>
<comment type="cofactor">
    <cofactor evidence="1">
        <name>FAD</name>
        <dbReference type="ChEBI" id="CHEBI:57692"/>
    </cofactor>
</comment>
<proteinExistence type="inferred from homology"/>
<evidence type="ECO:0000256" key="4">
    <source>
        <dbReference type="ARBA" id="ARBA00022827"/>
    </source>
</evidence>
<keyword evidence="4" id="KW-0274">FAD</keyword>
<comment type="caution">
    <text evidence="8">The sequence shown here is derived from an EMBL/GenBank/DDBJ whole genome shotgun (WGS) entry which is preliminary data.</text>
</comment>
<dbReference type="PRINTS" id="PR00368">
    <property type="entry name" value="FADPNR"/>
</dbReference>
<dbReference type="Pfam" id="PF07992">
    <property type="entry name" value="Pyr_redox_2"/>
    <property type="match status" value="1"/>
</dbReference>
<dbReference type="EMBL" id="JADIKK010000007">
    <property type="protein sequence ID" value="MFK2875628.1"/>
    <property type="molecule type" value="Genomic_DNA"/>
</dbReference>
<dbReference type="NCBIfam" id="NF004991">
    <property type="entry name" value="PRK06370.1-3"/>
    <property type="match status" value="1"/>
</dbReference>
<dbReference type="InterPro" id="IPR016156">
    <property type="entry name" value="FAD/NAD-linked_Rdtase_dimer_sf"/>
</dbReference>
<comment type="similarity">
    <text evidence="2">Belongs to the class-I pyridine nucleotide-disulfide oxidoreductase family.</text>
</comment>
<evidence type="ECO:0000256" key="3">
    <source>
        <dbReference type="ARBA" id="ARBA00022630"/>
    </source>
</evidence>
<dbReference type="EMBL" id="JADIKK010000008">
    <property type="protein sequence ID" value="MFK2879647.1"/>
    <property type="molecule type" value="Genomic_DNA"/>
</dbReference>